<feature type="transmembrane region" description="Helical" evidence="6">
    <location>
        <begin position="152"/>
        <end position="171"/>
    </location>
</feature>
<gene>
    <name evidence="8" type="ORF">CC77DRAFT_174114</name>
</gene>
<reference evidence="8 9" key="1">
    <citation type="submission" date="2016-05" db="EMBL/GenBank/DDBJ databases">
        <title>Comparative analysis of secretome profiles of manganese(II)-oxidizing ascomycete fungi.</title>
        <authorList>
            <consortium name="DOE Joint Genome Institute"/>
            <person name="Zeiner C.A."/>
            <person name="Purvine S.O."/>
            <person name="Zink E.M."/>
            <person name="Wu S."/>
            <person name="Pasa-Tolic L."/>
            <person name="Chaput D.L."/>
            <person name="Haridas S."/>
            <person name="Grigoriev I.V."/>
            <person name="Santelli C.M."/>
            <person name="Hansel C.M."/>
        </authorList>
    </citation>
    <scope>NUCLEOTIDE SEQUENCE [LARGE SCALE GENOMIC DNA]</scope>
    <source>
        <strain evidence="8 9">SRC1lrK2f</strain>
    </source>
</reference>
<feature type="transmembrane region" description="Helical" evidence="6">
    <location>
        <begin position="55"/>
        <end position="79"/>
    </location>
</feature>
<evidence type="ECO:0000256" key="3">
    <source>
        <dbReference type="ARBA" id="ARBA00022989"/>
    </source>
</evidence>
<dbReference type="GO" id="GO:0005886">
    <property type="term" value="C:plasma membrane"/>
    <property type="evidence" value="ECO:0007669"/>
    <property type="project" value="TreeGrafter"/>
</dbReference>
<evidence type="ECO:0000256" key="6">
    <source>
        <dbReference type="SAM" id="Phobius"/>
    </source>
</evidence>
<dbReference type="PRINTS" id="PR01036">
    <property type="entry name" value="TCRTETB"/>
</dbReference>
<evidence type="ECO:0000256" key="5">
    <source>
        <dbReference type="SAM" id="MobiDB-lite"/>
    </source>
</evidence>
<dbReference type="PANTHER" id="PTHR23501">
    <property type="entry name" value="MAJOR FACILITATOR SUPERFAMILY"/>
    <property type="match status" value="1"/>
</dbReference>
<dbReference type="SUPFAM" id="SSF103473">
    <property type="entry name" value="MFS general substrate transporter"/>
    <property type="match status" value="1"/>
</dbReference>
<dbReference type="InterPro" id="IPR011701">
    <property type="entry name" value="MFS"/>
</dbReference>
<evidence type="ECO:0000256" key="2">
    <source>
        <dbReference type="ARBA" id="ARBA00022692"/>
    </source>
</evidence>
<dbReference type="InterPro" id="IPR020846">
    <property type="entry name" value="MFS_dom"/>
</dbReference>
<feature type="domain" description="Major facilitator superfamily (MFS) profile" evidence="7">
    <location>
        <begin position="54"/>
        <end position="545"/>
    </location>
</feature>
<dbReference type="KEGG" id="aalt:CC77DRAFT_174114"/>
<feature type="transmembrane region" description="Helical" evidence="6">
    <location>
        <begin position="206"/>
        <end position="226"/>
    </location>
</feature>
<keyword evidence="2 6" id="KW-0812">Transmembrane</keyword>
<keyword evidence="4 6" id="KW-0472">Membrane</keyword>
<comment type="subcellular location">
    <subcellularLocation>
        <location evidence="1">Membrane</location>
        <topology evidence="1">Multi-pass membrane protein</topology>
    </subcellularLocation>
</comment>
<sequence length="565" mass="61877">MVNLEIRKQVCVTSDGPQPVTRSHRSGDKHNQVHSYVSTPQEPRRGKSLAFHMSFLSLLIMGFICALDATVLGVAIPSIVHELDGSTLEGFWASISFLLAVVIVQPLYTSVSNVMGRKMPLYISYIFFIAGSIVFGLSRSMAVLIAGRTLQGFGAGGLDVLNEIILADITTLKERPMYLGYFSIPMLAGTVLGPVLGGVFSQNVTWRWIGWINLPLSTIGLVLAIIFMRLKTIDQPLRVKLRRLDWIGIVLFTIGCTLFASPIAWAGGMFPWSSYKTLVPLILGLIVLIAFLHYEKTPIEPVLPYRMFSDRTASLTLLAAFLHGVVNYSITLYIPLFFQAVYLKGPLPAAVLTLPVCFLAIATAVASAVAVEIMRKYKLMIIISWIFMAVGAGVLTLLDRSSTLAEMESFQVLLGIGIGPFWSVLNLPLQASVPVDDMGFAAGILCSFRLFGGLIGLSISSTIFNSIFANNIASLQPLPGQLAALHDVREAVGFVTLLRRVEVPADVLGRVIEAYRKSIFGVLWMVTATAVVGFIVSWFIKDKPLDQEEQGKQHLEERKQDSGHV</sequence>
<accession>A0A177DI13</accession>
<feature type="transmembrane region" description="Helical" evidence="6">
    <location>
        <begin position="246"/>
        <end position="265"/>
    </location>
</feature>
<feature type="transmembrane region" description="Helical" evidence="6">
    <location>
        <begin position="91"/>
        <end position="109"/>
    </location>
</feature>
<keyword evidence="9" id="KW-1185">Reference proteome</keyword>
<dbReference type="GeneID" id="29116052"/>
<protein>
    <submittedName>
        <fullName evidence="8">MFS general substrate transporter</fullName>
    </submittedName>
</protein>
<dbReference type="GO" id="GO:0022857">
    <property type="term" value="F:transmembrane transporter activity"/>
    <property type="evidence" value="ECO:0007669"/>
    <property type="project" value="InterPro"/>
</dbReference>
<evidence type="ECO:0000313" key="9">
    <source>
        <dbReference type="Proteomes" id="UP000077248"/>
    </source>
</evidence>
<dbReference type="Gene3D" id="1.20.1250.20">
    <property type="entry name" value="MFS general substrate transporter like domains"/>
    <property type="match status" value="2"/>
</dbReference>
<evidence type="ECO:0000259" key="7">
    <source>
        <dbReference type="PROSITE" id="PS50850"/>
    </source>
</evidence>
<feature type="transmembrane region" description="Helical" evidence="6">
    <location>
        <begin position="277"/>
        <end position="294"/>
    </location>
</feature>
<feature type="transmembrane region" description="Helical" evidence="6">
    <location>
        <begin position="350"/>
        <end position="370"/>
    </location>
</feature>
<name>A0A177DI13_ALTAL</name>
<dbReference type="RefSeq" id="XP_018384302.1">
    <property type="nucleotide sequence ID" value="XM_018530458.1"/>
</dbReference>
<dbReference type="OMA" id="DWRWIGW"/>
<evidence type="ECO:0000313" key="8">
    <source>
        <dbReference type="EMBL" id="OAG18881.1"/>
    </source>
</evidence>
<feature type="transmembrane region" description="Helical" evidence="6">
    <location>
        <begin position="178"/>
        <end position="200"/>
    </location>
</feature>
<feature type="region of interest" description="Disordered" evidence="5">
    <location>
        <begin position="14"/>
        <end position="43"/>
    </location>
</feature>
<organism evidence="8 9">
    <name type="scientific">Alternaria alternata</name>
    <name type="common">Alternaria rot fungus</name>
    <name type="synonym">Torula alternata</name>
    <dbReference type="NCBI Taxonomy" id="5599"/>
    <lineage>
        <taxon>Eukaryota</taxon>
        <taxon>Fungi</taxon>
        <taxon>Dikarya</taxon>
        <taxon>Ascomycota</taxon>
        <taxon>Pezizomycotina</taxon>
        <taxon>Dothideomycetes</taxon>
        <taxon>Pleosporomycetidae</taxon>
        <taxon>Pleosporales</taxon>
        <taxon>Pleosporineae</taxon>
        <taxon>Pleosporaceae</taxon>
        <taxon>Alternaria</taxon>
        <taxon>Alternaria sect. Alternaria</taxon>
        <taxon>Alternaria alternata complex</taxon>
    </lineage>
</organism>
<keyword evidence="3 6" id="KW-1133">Transmembrane helix</keyword>
<dbReference type="AlphaFoldDB" id="A0A177DI13"/>
<dbReference type="PROSITE" id="PS50850">
    <property type="entry name" value="MFS"/>
    <property type="match status" value="1"/>
</dbReference>
<dbReference type="Pfam" id="PF07690">
    <property type="entry name" value="MFS_1"/>
    <property type="match status" value="1"/>
</dbReference>
<feature type="transmembrane region" description="Helical" evidence="6">
    <location>
        <begin position="377"/>
        <end position="398"/>
    </location>
</feature>
<dbReference type="Proteomes" id="UP000077248">
    <property type="component" value="Unassembled WGS sequence"/>
</dbReference>
<dbReference type="PANTHER" id="PTHR23501:SF156">
    <property type="entry name" value="TRANSPORTER, PUTATIVE-RELATED"/>
    <property type="match status" value="1"/>
</dbReference>
<feature type="transmembrane region" description="Helical" evidence="6">
    <location>
        <begin position="519"/>
        <end position="540"/>
    </location>
</feature>
<dbReference type="InterPro" id="IPR036259">
    <property type="entry name" value="MFS_trans_sf"/>
</dbReference>
<dbReference type="EMBL" id="KV441482">
    <property type="protein sequence ID" value="OAG18881.1"/>
    <property type="molecule type" value="Genomic_DNA"/>
</dbReference>
<evidence type="ECO:0000256" key="4">
    <source>
        <dbReference type="ARBA" id="ARBA00023136"/>
    </source>
</evidence>
<dbReference type="VEuPathDB" id="FungiDB:CC77DRAFT_174114"/>
<evidence type="ECO:0000256" key="1">
    <source>
        <dbReference type="ARBA" id="ARBA00004141"/>
    </source>
</evidence>
<proteinExistence type="predicted"/>
<feature type="transmembrane region" description="Helical" evidence="6">
    <location>
        <begin position="121"/>
        <end position="146"/>
    </location>
</feature>
<feature type="transmembrane region" description="Helical" evidence="6">
    <location>
        <begin position="315"/>
        <end position="338"/>
    </location>
</feature>